<evidence type="ECO:0008006" key="3">
    <source>
        <dbReference type="Google" id="ProtNLM"/>
    </source>
</evidence>
<organism evidence="1 2">
    <name type="scientific">Nitratidesulfovibrio oxamicus</name>
    <dbReference type="NCBI Taxonomy" id="32016"/>
    <lineage>
        <taxon>Bacteria</taxon>
        <taxon>Pseudomonadati</taxon>
        <taxon>Thermodesulfobacteriota</taxon>
        <taxon>Desulfovibrionia</taxon>
        <taxon>Desulfovibrionales</taxon>
        <taxon>Desulfovibrionaceae</taxon>
        <taxon>Nitratidesulfovibrio</taxon>
    </lineage>
</organism>
<name>A0ABS0J818_9BACT</name>
<dbReference type="Proteomes" id="UP001194469">
    <property type="component" value="Unassembled WGS sequence"/>
</dbReference>
<sequence>MPLLDIIPPHELSRLARFQGEPALAAIRREFVPAVTNPVWRGLVEEFMELDEPLTPYAHPRYTAWSFAASPGSGAHHGHIGGLALHVLQDLRNARALGDAHEARGLPLDRGLLYAAILLHDCLKRFVYAFDADYALHKSEDPFIARNEDHHSWVLRELVARGADEEIILATAAMHGLDDVSLAEGVKPLAVVNHYLDIGLTGLTMRPEHVRAEHAIGFLADSDWPWSGRAQQRTRELAEAMAPHCGVPTGYMHLYLGSRFSFEHVDGLLQDMGRELAMARLLEGGEEER</sequence>
<reference evidence="1 2" key="1">
    <citation type="submission" date="2019-08" db="EMBL/GenBank/DDBJ databases">
        <authorList>
            <person name="Luo N."/>
        </authorList>
    </citation>
    <scope>NUCLEOTIDE SEQUENCE [LARGE SCALE GENOMIC DNA]</scope>
    <source>
        <strain evidence="1 2">NCIMB 9442</strain>
    </source>
</reference>
<proteinExistence type="predicted"/>
<accession>A0ABS0J818</accession>
<keyword evidence="2" id="KW-1185">Reference proteome</keyword>
<gene>
    <name evidence="1" type="ORF">FVW20_16365</name>
</gene>
<protein>
    <recommendedName>
        <fullName evidence="3">HD domain-containing protein</fullName>
    </recommendedName>
</protein>
<evidence type="ECO:0000313" key="1">
    <source>
        <dbReference type="EMBL" id="MBG3878539.1"/>
    </source>
</evidence>
<dbReference type="EMBL" id="VRYY01000622">
    <property type="protein sequence ID" value="MBG3878539.1"/>
    <property type="molecule type" value="Genomic_DNA"/>
</dbReference>
<comment type="caution">
    <text evidence="1">The sequence shown here is derived from an EMBL/GenBank/DDBJ whole genome shotgun (WGS) entry which is preliminary data.</text>
</comment>
<evidence type="ECO:0000313" key="2">
    <source>
        <dbReference type="Proteomes" id="UP001194469"/>
    </source>
</evidence>
<dbReference type="RefSeq" id="WP_196610424.1">
    <property type="nucleotide sequence ID" value="NZ_VRYY01000622.1"/>
</dbReference>